<sequence>MRATYPQSLIRREITRASAIFLIVAGAALAVTPIPLGAFMVAFGFAMLIPVSAYTRRKIRETRECYSWFDKAMTACSRPLPPGPRRIIDWTRPRSRVAVGN</sequence>
<comment type="caution">
    <text evidence="2">The sequence shown here is derived from an EMBL/GenBank/DDBJ whole genome shotgun (WGS) entry which is preliminary data.</text>
</comment>
<protein>
    <submittedName>
        <fullName evidence="2">Uncharacterized protein</fullName>
    </submittedName>
</protein>
<name>A0A4S2HBL7_9PROT</name>
<keyword evidence="1" id="KW-0472">Membrane</keyword>
<organism evidence="2 3">
    <name type="scientific">Marinicauda pacifica</name>
    <dbReference type="NCBI Taxonomy" id="1133559"/>
    <lineage>
        <taxon>Bacteria</taxon>
        <taxon>Pseudomonadati</taxon>
        <taxon>Pseudomonadota</taxon>
        <taxon>Alphaproteobacteria</taxon>
        <taxon>Maricaulales</taxon>
        <taxon>Maricaulaceae</taxon>
        <taxon>Marinicauda</taxon>
    </lineage>
</organism>
<dbReference type="OrthoDB" id="10005336at2"/>
<evidence type="ECO:0000313" key="2">
    <source>
        <dbReference type="EMBL" id="TGY93078.1"/>
    </source>
</evidence>
<keyword evidence="1" id="KW-0812">Transmembrane</keyword>
<dbReference type="Proteomes" id="UP000305451">
    <property type="component" value="Unassembled WGS sequence"/>
</dbReference>
<evidence type="ECO:0000256" key="1">
    <source>
        <dbReference type="SAM" id="Phobius"/>
    </source>
</evidence>
<proteinExistence type="predicted"/>
<reference evidence="2 3" key="1">
    <citation type="journal article" date="2013" name="Int. J. Syst. Evol. Microbiol.">
        <title>Marinicauda pacifica gen. nov., sp. nov., a prosthecate alphaproteobacterium of the family Hyphomonadaceae isolated from deep seawater.</title>
        <authorList>
            <person name="Zhang X.Y."/>
            <person name="Li G.W."/>
            <person name="Wang C.S."/>
            <person name="Zhang Y.J."/>
            <person name="Xu X.W."/>
            <person name="Li H."/>
            <person name="Liu A."/>
            <person name="Liu C."/>
            <person name="Xie B.B."/>
            <person name="Qin Q.L."/>
            <person name="Xu Z."/>
            <person name="Chen X.L."/>
            <person name="Zhou B.C."/>
            <person name="Zhang Y.Z."/>
        </authorList>
    </citation>
    <scope>NUCLEOTIDE SEQUENCE [LARGE SCALE GENOMIC DNA]</scope>
    <source>
        <strain evidence="2 3">P-1 km-3</strain>
    </source>
</reference>
<evidence type="ECO:0000313" key="3">
    <source>
        <dbReference type="Proteomes" id="UP000305451"/>
    </source>
</evidence>
<accession>A0A4S2HBL7</accession>
<dbReference type="RefSeq" id="WP_135944795.1">
    <property type="nucleotide sequence ID" value="NZ_BMEI01000002.1"/>
</dbReference>
<feature type="transmembrane region" description="Helical" evidence="1">
    <location>
        <begin position="20"/>
        <end position="53"/>
    </location>
</feature>
<gene>
    <name evidence="2" type="ORF">E5162_08430</name>
</gene>
<keyword evidence="1" id="KW-1133">Transmembrane helix</keyword>
<dbReference type="EMBL" id="SRXV01000002">
    <property type="protein sequence ID" value="TGY93078.1"/>
    <property type="molecule type" value="Genomic_DNA"/>
</dbReference>
<keyword evidence="3" id="KW-1185">Reference proteome</keyword>
<dbReference type="AlphaFoldDB" id="A0A4S2HBL7"/>